<dbReference type="Proteomes" id="UP000248961">
    <property type="component" value="Unassembled WGS sequence"/>
</dbReference>
<keyword evidence="1" id="KW-1133">Transmembrane helix</keyword>
<dbReference type="EMBL" id="KZ824280">
    <property type="protein sequence ID" value="RAL13107.1"/>
    <property type="molecule type" value="Genomic_DNA"/>
</dbReference>
<reference evidence="2 3" key="1">
    <citation type="submission" date="2018-02" db="EMBL/GenBank/DDBJ databases">
        <title>The genomes of Aspergillus section Nigri reveals drivers in fungal speciation.</title>
        <authorList>
            <consortium name="DOE Joint Genome Institute"/>
            <person name="Vesth T.C."/>
            <person name="Nybo J."/>
            <person name="Theobald S."/>
            <person name="Brandl J."/>
            <person name="Frisvad J.C."/>
            <person name="Nielsen K.F."/>
            <person name="Lyhne E.K."/>
            <person name="Kogle M.E."/>
            <person name="Kuo A."/>
            <person name="Riley R."/>
            <person name="Clum A."/>
            <person name="Nolan M."/>
            <person name="Lipzen A."/>
            <person name="Salamov A."/>
            <person name="Henrissat B."/>
            <person name="Wiebenga A."/>
            <person name="De vries R.P."/>
            <person name="Grigoriev I.V."/>
            <person name="Mortensen U.H."/>
            <person name="Andersen M.R."/>
            <person name="Baker S.E."/>
        </authorList>
    </citation>
    <scope>NUCLEOTIDE SEQUENCE [LARGE SCALE GENOMIC DNA]</scope>
    <source>
        <strain evidence="2 3">CBS 101889</strain>
    </source>
</reference>
<keyword evidence="3" id="KW-1185">Reference proteome</keyword>
<evidence type="ECO:0000313" key="3">
    <source>
        <dbReference type="Proteomes" id="UP000248961"/>
    </source>
</evidence>
<feature type="transmembrane region" description="Helical" evidence="1">
    <location>
        <begin position="43"/>
        <end position="62"/>
    </location>
</feature>
<dbReference type="VEuPathDB" id="FungiDB:BO97DRAFT_43848"/>
<organism evidence="2 3">
    <name type="scientific">Aspergillus homomorphus (strain CBS 101889)</name>
    <dbReference type="NCBI Taxonomy" id="1450537"/>
    <lineage>
        <taxon>Eukaryota</taxon>
        <taxon>Fungi</taxon>
        <taxon>Dikarya</taxon>
        <taxon>Ascomycota</taxon>
        <taxon>Pezizomycotina</taxon>
        <taxon>Eurotiomycetes</taxon>
        <taxon>Eurotiomycetidae</taxon>
        <taxon>Eurotiales</taxon>
        <taxon>Aspergillaceae</taxon>
        <taxon>Aspergillus</taxon>
        <taxon>Aspergillus subgen. Circumdati</taxon>
    </lineage>
</organism>
<name>A0A395HZI0_ASPHC</name>
<keyword evidence="1" id="KW-0472">Membrane</keyword>
<evidence type="ECO:0000256" key="1">
    <source>
        <dbReference type="SAM" id="Phobius"/>
    </source>
</evidence>
<gene>
    <name evidence="2" type="ORF">BO97DRAFT_43848</name>
</gene>
<keyword evidence="1" id="KW-0812">Transmembrane</keyword>
<dbReference type="AlphaFoldDB" id="A0A395HZI0"/>
<sequence>MWQWLRVRVTSRSFLFLFHSSPSSAPTYHTYPTDPTATTIPHWMLSTLLCVEFAIFILHLTLHNNAIPSVFTTDG</sequence>
<evidence type="ECO:0000313" key="2">
    <source>
        <dbReference type="EMBL" id="RAL13107.1"/>
    </source>
</evidence>
<dbReference type="GeneID" id="37202204"/>
<accession>A0A395HZI0</accession>
<protein>
    <submittedName>
        <fullName evidence="2">Uncharacterized protein</fullName>
    </submittedName>
</protein>
<dbReference type="RefSeq" id="XP_025552261.1">
    <property type="nucleotide sequence ID" value="XM_025697915.1"/>
</dbReference>
<proteinExistence type="predicted"/>